<reference evidence="11" key="1">
    <citation type="submission" date="2018-09" db="EMBL/GenBank/DDBJ databases">
        <title>Murine metabolic-syndrome-specific gut microbial biobank.</title>
        <authorList>
            <person name="Liu C."/>
        </authorList>
    </citation>
    <scope>NUCLEOTIDE SEQUENCE</scope>
    <source>
        <strain evidence="11">D42-62</strain>
    </source>
</reference>
<keyword evidence="2" id="KW-0813">Transport</keyword>
<evidence type="ECO:0000313" key="12">
    <source>
        <dbReference type="Proteomes" id="UP001154420"/>
    </source>
</evidence>
<proteinExistence type="inferred from homology"/>
<dbReference type="AlphaFoldDB" id="A0A9X5BFK2"/>
<feature type="transmembrane region" description="Helical" evidence="9">
    <location>
        <begin position="81"/>
        <end position="106"/>
    </location>
</feature>
<evidence type="ECO:0000256" key="1">
    <source>
        <dbReference type="ARBA" id="ARBA00004651"/>
    </source>
</evidence>
<evidence type="ECO:0000256" key="4">
    <source>
        <dbReference type="ARBA" id="ARBA00022475"/>
    </source>
</evidence>
<evidence type="ECO:0000313" key="11">
    <source>
        <dbReference type="EMBL" id="NBJ92883.1"/>
    </source>
</evidence>
<feature type="transmembrane region" description="Helical" evidence="9">
    <location>
        <begin position="436"/>
        <end position="454"/>
    </location>
</feature>
<dbReference type="InterPro" id="IPR018461">
    <property type="entry name" value="Na/H_Antiport_NhaC-like_C"/>
</dbReference>
<comment type="caution">
    <text evidence="11">The sequence shown here is derived from an EMBL/GenBank/DDBJ whole genome shotgun (WGS) entry which is preliminary data.</text>
</comment>
<evidence type="ECO:0000256" key="9">
    <source>
        <dbReference type="SAM" id="Phobius"/>
    </source>
</evidence>
<dbReference type="RefSeq" id="WP_160559966.1">
    <property type="nucleotide sequence ID" value="NZ_QZDT01000013.1"/>
</dbReference>
<dbReference type="Proteomes" id="UP001154420">
    <property type="component" value="Unassembled WGS sequence"/>
</dbReference>
<evidence type="ECO:0000256" key="7">
    <source>
        <dbReference type="ARBA" id="ARBA00023136"/>
    </source>
</evidence>
<name>A0A9X5BFK2_9FIRM</name>
<dbReference type="OrthoDB" id="9790605at2"/>
<keyword evidence="5 9" id="KW-0812">Transmembrane</keyword>
<evidence type="ECO:0000256" key="3">
    <source>
        <dbReference type="ARBA" id="ARBA00022449"/>
    </source>
</evidence>
<keyword evidence="3" id="KW-0050">Antiport</keyword>
<dbReference type="GO" id="GO:0015297">
    <property type="term" value="F:antiporter activity"/>
    <property type="evidence" value="ECO:0007669"/>
    <property type="project" value="UniProtKB-KW"/>
</dbReference>
<keyword evidence="12" id="KW-1185">Reference proteome</keyword>
<feature type="transmembrane region" description="Helical" evidence="9">
    <location>
        <begin position="392"/>
        <end position="416"/>
    </location>
</feature>
<feature type="domain" description="Na+/H+ antiporter NhaC-like C-terminal" evidence="10">
    <location>
        <begin position="17"/>
        <end position="219"/>
    </location>
</feature>
<dbReference type="InterPro" id="IPR052180">
    <property type="entry name" value="NhaC_Na-H+_Antiporter"/>
</dbReference>
<dbReference type="Pfam" id="PF03553">
    <property type="entry name" value="Na_H_antiporter"/>
    <property type="match status" value="1"/>
</dbReference>
<dbReference type="GO" id="GO:0005886">
    <property type="term" value="C:plasma membrane"/>
    <property type="evidence" value="ECO:0007669"/>
    <property type="project" value="UniProtKB-SubCell"/>
</dbReference>
<sequence length="461" mass="47957">MKEEKNRKAQRIEFRFGKVGSMAPLVVAATMILWAAFSQSNVNGYVLAFFAALVMGVIFAKDEKAYGEALVHGLSKPMFAVIVLAVILAAVSGKLISASGVVQTIAAYVMAAGFTGRLFVASTFLITCLLAFATGTSVGTYFVVIPILFPVGVMAGVAPEFMIGAIVSGAAFGDNLGPISDTTIASSATQHADLGTVVKTRTRYSLPAAAGALILFLLLSKTVSKGPVMDEASGGANPLSLIMLVVPMVIITLCMMRKHLITALSFGILAGITAGLLFGIYKVEDLIAFPGGFSVSGAIIEAITGTVGTVSMLIGVFALLGVLEWGGFFEDVGALLSRLAKNERSTEATIVLSVGILSMVTGVISVAIVALGDLIHEIGEKAGVNRYRRANLMDCTGCVFCFLAPWTVHCVIPAQLTASFGEGFAIAPGSVPFVNYYSLCMLVILAAAVVLGYGRKPPKGA</sequence>
<dbReference type="EMBL" id="QZDT01000013">
    <property type="protein sequence ID" value="NBJ92883.1"/>
    <property type="molecule type" value="Genomic_DNA"/>
</dbReference>
<feature type="transmembrane region" description="Helical" evidence="9">
    <location>
        <begin position="260"/>
        <end position="280"/>
    </location>
</feature>
<accession>A0A9X5BFK2</accession>
<comment type="similarity">
    <text evidence="8">Belongs to the NhaC Na(+)/H(+) (TC 2.A.35) antiporter family.</text>
</comment>
<organism evidence="11 12">
    <name type="scientific">Parablautia muri</name>
    <dbReference type="NCBI Taxonomy" id="2320879"/>
    <lineage>
        <taxon>Bacteria</taxon>
        <taxon>Bacillati</taxon>
        <taxon>Bacillota</taxon>
        <taxon>Clostridia</taxon>
        <taxon>Lachnospirales</taxon>
        <taxon>Lachnospiraceae</taxon>
        <taxon>Parablautia</taxon>
    </lineage>
</organism>
<keyword evidence="7 9" id="KW-0472">Membrane</keyword>
<feature type="transmembrane region" description="Helical" evidence="9">
    <location>
        <begin position="43"/>
        <end position="60"/>
    </location>
</feature>
<feature type="transmembrane region" description="Helical" evidence="9">
    <location>
        <begin position="204"/>
        <end position="223"/>
    </location>
</feature>
<feature type="transmembrane region" description="Helical" evidence="9">
    <location>
        <begin position="21"/>
        <end position="37"/>
    </location>
</feature>
<comment type="subcellular location">
    <subcellularLocation>
        <location evidence="1">Cell membrane</location>
        <topology evidence="1">Multi-pass membrane protein</topology>
    </subcellularLocation>
</comment>
<keyword evidence="4" id="KW-1003">Cell membrane</keyword>
<keyword evidence="6 9" id="KW-1133">Transmembrane helix</keyword>
<feature type="transmembrane region" description="Helical" evidence="9">
    <location>
        <begin position="348"/>
        <end position="371"/>
    </location>
</feature>
<protein>
    <recommendedName>
        <fullName evidence="10">Na+/H+ antiporter NhaC-like C-terminal domain-containing protein</fullName>
    </recommendedName>
</protein>
<gene>
    <name evidence="11" type="ORF">D5281_09785</name>
</gene>
<evidence type="ECO:0000256" key="5">
    <source>
        <dbReference type="ARBA" id="ARBA00022692"/>
    </source>
</evidence>
<dbReference type="PANTHER" id="PTHR33451">
    <property type="entry name" value="MALATE-2H(+)/NA(+)-LACTATE ANTIPORTER"/>
    <property type="match status" value="1"/>
</dbReference>
<evidence type="ECO:0000256" key="2">
    <source>
        <dbReference type="ARBA" id="ARBA00022448"/>
    </source>
</evidence>
<evidence type="ECO:0000256" key="6">
    <source>
        <dbReference type="ARBA" id="ARBA00022989"/>
    </source>
</evidence>
<evidence type="ECO:0000259" key="10">
    <source>
        <dbReference type="Pfam" id="PF03553"/>
    </source>
</evidence>
<dbReference type="PANTHER" id="PTHR33451:SF5">
    <property type="entry name" value="NA+_H+ ANTIPORTER"/>
    <property type="match status" value="1"/>
</dbReference>
<evidence type="ECO:0000256" key="8">
    <source>
        <dbReference type="ARBA" id="ARBA00038435"/>
    </source>
</evidence>
<feature type="transmembrane region" description="Helical" evidence="9">
    <location>
        <begin position="235"/>
        <end position="253"/>
    </location>
</feature>
<feature type="transmembrane region" description="Helical" evidence="9">
    <location>
        <begin position="310"/>
        <end position="328"/>
    </location>
</feature>
<feature type="transmembrane region" description="Helical" evidence="9">
    <location>
        <begin position="118"/>
        <end position="144"/>
    </location>
</feature>